<sequence>MFLQVIGSILFPPIIWFVYSYIKHLIECLYYPKGPVPLPFLGNTNLLRKKEVCIEFANLGKIYGDIYGFSIGSIRYVVVNNLEGINEVLIKKGSLFSGRPRILHWSRAMNGLINNDLNATFKVLRKITSSSLKIYAEGLVGMEKRAIDEYSHLNKKLLSLNGQAVSMKNMIELTILNIICTILFNQRYKQDDDEFHNIIKYSNLTVKAFGAGSLLSSIPWLRYFPTTASKYVQEIERLRDPILKRKIQEHRKSYDENNLRDITDALIKASFHLNAEKDSLVKVTDDNIEFILNDLILAGSETSSSTIIWFIIYILHSPEYQDKIFNEIIKVTSGNRYPCLNDRPLLHLLQATIHETLRLSSVVPLGLRHKAMENSTICDKPILKGTIIITNLWSIHHDERYWKNPMSFYPERWLNETGEFDYKLGNAFIPFSSGPRACLGETLAKTELFVIISRLVTDFYFEKSIEEDLPRLDSFPGVTRSPYDFKVVVVSRK</sequence>
<dbReference type="Gene3D" id="1.10.630.10">
    <property type="entry name" value="Cytochrome P450"/>
    <property type="match status" value="1"/>
</dbReference>
<keyword evidence="5 7" id="KW-0408">Iron</keyword>
<comment type="similarity">
    <text evidence="1 7">Belongs to the cytochrome P450 family.</text>
</comment>
<evidence type="ECO:0000256" key="6">
    <source>
        <dbReference type="ARBA" id="ARBA00023033"/>
    </source>
</evidence>
<evidence type="ECO:0000313" key="8">
    <source>
        <dbReference type="Proteomes" id="UP001652625"/>
    </source>
</evidence>
<dbReference type="PANTHER" id="PTHR24289">
    <property type="entry name" value="STEROID 17-ALPHA-HYDROXYLASE/17,20 LYASE"/>
    <property type="match status" value="1"/>
</dbReference>
<proteinExistence type="inferred from homology"/>
<organism evidence="8 9">
    <name type="scientific">Hydra vulgaris</name>
    <name type="common">Hydra</name>
    <name type="synonym">Hydra attenuata</name>
    <dbReference type="NCBI Taxonomy" id="6087"/>
    <lineage>
        <taxon>Eukaryota</taxon>
        <taxon>Metazoa</taxon>
        <taxon>Cnidaria</taxon>
        <taxon>Hydrozoa</taxon>
        <taxon>Hydroidolina</taxon>
        <taxon>Anthoathecata</taxon>
        <taxon>Aplanulata</taxon>
        <taxon>Hydridae</taxon>
        <taxon>Hydra</taxon>
    </lineage>
</organism>
<dbReference type="InterPro" id="IPR001128">
    <property type="entry name" value="Cyt_P450"/>
</dbReference>
<evidence type="ECO:0000256" key="4">
    <source>
        <dbReference type="ARBA" id="ARBA00023002"/>
    </source>
</evidence>
<dbReference type="GeneID" id="100197700"/>
<evidence type="ECO:0000313" key="9">
    <source>
        <dbReference type="RefSeq" id="XP_065648720.1"/>
    </source>
</evidence>
<keyword evidence="8" id="KW-1185">Reference proteome</keyword>
<accession>A0ABM4BI60</accession>
<evidence type="ECO:0000256" key="1">
    <source>
        <dbReference type="ARBA" id="ARBA00010617"/>
    </source>
</evidence>
<evidence type="ECO:0000256" key="3">
    <source>
        <dbReference type="ARBA" id="ARBA00022723"/>
    </source>
</evidence>
<dbReference type="InterPro" id="IPR002401">
    <property type="entry name" value="Cyt_P450_E_grp-I"/>
</dbReference>
<dbReference type="InterPro" id="IPR017972">
    <property type="entry name" value="Cyt_P450_CS"/>
</dbReference>
<dbReference type="SUPFAM" id="SSF48264">
    <property type="entry name" value="Cytochrome P450"/>
    <property type="match status" value="1"/>
</dbReference>
<keyword evidence="6 7" id="KW-0503">Monooxygenase</keyword>
<evidence type="ECO:0000256" key="2">
    <source>
        <dbReference type="ARBA" id="ARBA00022617"/>
    </source>
</evidence>
<name>A0ABM4BI60_HYDVU</name>
<dbReference type="GO" id="GO:0016829">
    <property type="term" value="F:lyase activity"/>
    <property type="evidence" value="ECO:0007669"/>
    <property type="project" value="UniProtKB-KW"/>
</dbReference>
<keyword evidence="4 7" id="KW-0560">Oxidoreductase</keyword>
<evidence type="ECO:0000256" key="5">
    <source>
        <dbReference type="ARBA" id="ARBA00023004"/>
    </source>
</evidence>
<dbReference type="PRINTS" id="PR00385">
    <property type="entry name" value="P450"/>
</dbReference>
<keyword evidence="3 7" id="KW-0479">Metal-binding</keyword>
<dbReference type="Pfam" id="PF00067">
    <property type="entry name" value="p450"/>
    <property type="match status" value="1"/>
</dbReference>
<gene>
    <name evidence="9" type="primary">LOC100197700</name>
</gene>
<dbReference type="PROSITE" id="PS00086">
    <property type="entry name" value="CYTOCHROME_P450"/>
    <property type="match status" value="1"/>
</dbReference>
<dbReference type="PANTHER" id="PTHR24289:SF1">
    <property type="entry name" value="STEROID 17-ALPHA-HYDROXYLASE_17,20 LYASE"/>
    <property type="match status" value="1"/>
</dbReference>
<dbReference type="RefSeq" id="XP_065648720.1">
    <property type="nucleotide sequence ID" value="XM_065792648.1"/>
</dbReference>
<keyword evidence="9" id="KW-0456">Lyase</keyword>
<dbReference type="PRINTS" id="PR00463">
    <property type="entry name" value="EP450I"/>
</dbReference>
<dbReference type="Proteomes" id="UP001652625">
    <property type="component" value="Chromosome 03"/>
</dbReference>
<protein>
    <submittedName>
        <fullName evidence="9">Steroid 17-alpha-hydroxylase/17,20 lyase isoform X2</fullName>
    </submittedName>
</protein>
<evidence type="ECO:0000256" key="7">
    <source>
        <dbReference type="RuleBase" id="RU000461"/>
    </source>
</evidence>
<reference evidence="9" key="1">
    <citation type="submission" date="2025-08" db="UniProtKB">
        <authorList>
            <consortium name="RefSeq"/>
        </authorList>
    </citation>
    <scope>IDENTIFICATION</scope>
</reference>
<keyword evidence="2 7" id="KW-0349">Heme</keyword>
<dbReference type="InterPro" id="IPR036396">
    <property type="entry name" value="Cyt_P450_sf"/>
</dbReference>